<evidence type="ECO:0000256" key="2">
    <source>
        <dbReference type="SAM" id="SignalP"/>
    </source>
</evidence>
<reference evidence="3 4" key="1">
    <citation type="submission" date="2019-03" db="EMBL/GenBank/DDBJ databases">
        <title>Diversity of the mouse oral microbiome.</title>
        <authorList>
            <person name="Joseph S."/>
            <person name="Aduse-Opoku J."/>
            <person name="Curtis M."/>
            <person name="Wade W."/>
            <person name="Hashim A."/>
        </authorList>
    </citation>
    <scope>NUCLEOTIDE SEQUENCE [LARGE SCALE GENOMIC DNA]</scope>
    <source>
        <strain evidence="3 4">P1012</strain>
    </source>
</reference>
<accession>A0A4Y9FVF4</accession>
<evidence type="ECO:0000313" key="4">
    <source>
        <dbReference type="Proteomes" id="UP000298358"/>
    </source>
</evidence>
<keyword evidence="2" id="KW-0732">Signal</keyword>
<evidence type="ECO:0000313" key="3">
    <source>
        <dbReference type="EMBL" id="TFU33314.1"/>
    </source>
</evidence>
<dbReference type="AlphaFoldDB" id="A0A4Y9FVF4"/>
<organism evidence="3 4">
    <name type="scientific">Microbacterium paludicola</name>
    <dbReference type="NCBI Taxonomy" id="300019"/>
    <lineage>
        <taxon>Bacteria</taxon>
        <taxon>Bacillati</taxon>
        <taxon>Actinomycetota</taxon>
        <taxon>Actinomycetes</taxon>
        <taxon>Micrococcales</taxon>
        <taxon>Microbacteriaceae</taxon>
        <taxon>Microbacterium</taxon>
    </lineage>
</organism>
<dbReference type="Proteomes" id="UP000298358">
    <property type="component" value="Unassembled WGS sequence"/>
</dbReference>
<protein>
    <submittedName>
        <fullName evidence="3">Uncharacterized protein</fullName>
    </submittedName>
</protein>
<comment type="caution">
    <text evidence="3">The sequence shown here is derived from an EMBL/GenBank/DDBJ whole genome shotgun (WGS) entry which is preliminary data.</text>
</comment>
<feature type="region of interest" description="Disordered" evidence="1">
    <location>
        <begin position="25"/>
        <end position="54"/>
    </location>
</feature>
<dbReference type="EMBL" id="SPQB01000010">
    <property type="protein sequence ID" value="TFU33314.1"/>
    <property type="molecule type" value="Genomic_DNA"/>
</dbReference>
<name>A0A4Y9FVF4_9MICO</name>
<dbReference type="RefSeq" id="WP_135113977.1">
    <property type="nucleotide sequence ID" value="NZ_JADGLL010000010.1"/>
</dbReference>
<keyword evidence="4" id="KW-1185">Reference proteome</keyword>
<proteinExistence type="predicted"/>
<dbReference type="PROSITE" id="PS51257">
    <property type="entry name" value="PROKAR_LIPOPROTEIN"/>
    <property type="match status" value="1"/>
</dbReference>
<sequence>MPRRDLKKIAVAASLLALAGCTATPEPDAAEAPSSSSATPAAPGAVPADVALTDPPTYTPTDFDALLASDTLSESAGVADVASYQQIQAEWERVTSAWPLPVPESLPFPARVDEIPHGTTYSVGYALDEADRWWTCAAATAALDARVEGDATTAAYWLEALHLWWTSDAKADIFANPEAYVSEVLDPAVEGDWAKLEQQSGCEPS</sequence>
<feature type="signal peptide" evidence="2">
    <location>
        <begin position="1"/>
        <end position="23"/>
    </location>
</feature>
<gene>
    <name evidence="3" type="ORF">E4U02_06185</name>
</gene>
<evidence type="ECO:0000256" key="1">
    <source>
        <dbReference type="SAM" id="MobiDB-lite"/>
    </source>
</evidence>
<feature type="chain" id="PRO_5038707316" evidence="2">
    <location>
        <begin position="24"/>
        <end position="205"/>
    </location>
</feature>
<dbReference type="OrthoDB" id="9932023at2"/>